<proteinExistence type="predicted"/>
<dbReference type="AlphaFoldDB" id="A0AAV9TFE5"/>
<keyword evidence="2" id="KW-1185">Reference proteome</keyword>
<dbReference type="EMBL" id="JASAOK010000030">
    <property type="protein sequence ID" value="KAK6220079.1"/>
    <property type="molecule type" value="Genomic_DNA"/>
</dbReference>
<gene>
    <name evidence="1" type="ORF">QIS74_05581</name>
</gene>
<name>A0AAV9TFE5_9PEZI</name>
<comment type="caution">
    <text evidence="1">The sequence shown here is derived from an EMBL/GenBank/DDBJ whole genome shotgun (WGS) entry which is preliminary data.</text>
</comment>
<evidence type="ECO:0000313" key="2">
    <source>
        <dbReference type="Proteomes" id="UP001327957"/>
    </source>
</evidence>
<evidence type="ECO:0000313" key="1">
    <source>
        <dbReference type="EMBL" id="KAK6220079.1"/>
    </source>
</evidence>
<accession>A0AAV9TFE5</accession>
<sequence>MENIAIRRPFEYKKFCFASGMRTRRCFNIAIRLLTTEHAGNKISSNTDSSDLSSDQEALAQAIGEAERWMKHLKMQQQTQTQKLKEAKKL</sequence>
<protein>
    <submittedName>
        <fullName evidence="1">Uncharacterized protein</fullName>
    </submittedName>
</protein>
<organism evidence="1 2">
    <name type="scientific">Colletotrichum tabaci</name>
    <dbReference type="NCBI Taxonomy" id="1209068"/>
    <lineage>
        <taxon>Eukaryota</taxon>
        <taxon>Fungi</taxon>
        <taxon>Dikarya</taxon>
        <taxon>Ascomycota</taxon>
        <taxon>Pezizomycotina</taxon>
        <taxon>Sordariomycetes</taxon>
        <taxon>Hypocreomycetidae</taxon>
        <taxon>Glomerellales</taxon>
        <taxon>Glomerellaceae</taxon>
        <taxon>Colletotrichum</taxon>
        <taxon>Colletotrichum destructivum species complex</taxon>
    </lineage>
</organism>
<dbReference type="Proteomes" id="UP001327957">
    <property type="component" value="Unassembled WGS sequence"/>
</dbReference>
<reference evidence="1 2" key="1">
    <citation type="submission" date="2023-04" db="EMBL/GenBank/DDBJ databases">
        <title>Colletotrichum tabacum stain YC1 causing leaf anthracnose on Nicotiana tabacum(L.) cv.</title>
        <authorList>
            <person name="Ji Z."/>
            <person name="Wang M."/>
            <person name="Zhang J."/>
            <person name="Wang N."/>
            <person name="Zhou Z."/>
        </authorList>
    </citation>
    <scope>NUCLEOTIDE SEQUENCE [LARGE SCALE GENOMIC DNA]</scope>
    <source>
        <strain evidence="1 2">YC1</strain>
    </source>
</reference>